<dbReference type="NCBIfam" id="NF003819">
    <property type="entry name" value="PRK05412.1"/>
    <property type="match status" value="1"/>
</dbReference>
<evidence type="ECO:0000256" key="2">
    <source>
        <dbReference type="ARBA" id="ARBA00093450"/>
    </source>
</evidence>
<dbReference type="Proteomes" id="UP000754226">
    <property type="component" value="Unassembled WGS sequence"/>
</dbReference>
<evidence type="ECO:0000256" key="3">
    <source>
        <dbReference type="HAMAP-Rule" id="MF_00632"/>
    </source>
</evidence>
<dbReference type="AlphaFoldDB" id="A0A943I4V7"/>
<reference evidence="4" key="1">
    <citation type="submission" date="2021-02" db="EMBL/GenBank/DDBJ databases">
        <title>Infant gut strain persistence is associated with maternal origin, phylogeny, and functional potential including surface adhesion and iron acquisition.</title>
        <authorList>
            <person name="Lou Y.C."/>
        </authorList>
    </citation>
    <scope>NUCLEOTIDE SEQUENCE</scope>
    <source>
        <strain evidence="4">L3_106_000M1_dasL3_106_000M1_concoct_15</strain>
    </source>
</reference>
<evidence type="ECO:0000256" key="1">
    <source>
        <dbReference type="ARBA" id="ARBA00022741"/>
    </source>
</evidence>
<dbReference type="GO" id="GO:0005829">
    <property type="term" value="C:cytosol"/>
    <property type="evidence" value="ECO:0007669"/>
    <property type="project" value="TreeGrafter"/>
</dbReference>
<dbReference type="HAMAP" id="MF_00632">
    <property type="entry name" value="UPF0234"/>
    <property type="match status" value="1"/>
</dbReference>
<dbReference type="InterPro" id="IPR035570">
    <property type="entry name" value="UPF0234_N"/>
</dbReference>
<dbReference type="Gene3D" id="3.30.70.860">
    <property type="match status" value="1"/>
</dbReference>
<accession>A0A943I4V7</accession>
<evidence type="ECO:0000313" key="5">
    <source>
        <dbReference type="Proteomes" id="UP000754226"/>
    </source>
</evidence>
<dbReference type="EMBL" id="JAGZCZ010000010">
    <property type="protein sequence ID" value="MBS5520297.1"/>
    <property type="molecule type" value="Genomic_DNA"/>
</dbReference>
<keyword evidence="1 3" id="KW-0547">Nucleotide-binding</keyword>
<dbReference type="CDD" id="cd11740">
    <property type="entry name" value="YajQ_like"/>
    <property type="match status" value="1"/>
</dbReference>
<dbReference type="Gene3D" id="3.30.70.990">
    <property type="entry name" value="YajQ-like, domain 2"/>
    <property type="match status" value="1"/>
</dbReference>
<evidence type="ECO:0000313" key="4">
    <source>
        <dbReference type="EMBL" id="MBS5520297.1"/>
    </source>
</evidence>
<protein>
    <recommendedName>
        <fullName evidence="3">Nucleotide-binding protein KHX13_08270</fullName>
    </recommendedName>
</protein>
<organism evidence="4 5">
    <name type="scientific">Acidaminococcus intestini</name>
    <dbReference type="NCBI Taxonomy" id="187327"/>
    <lineage>
        <taxon>Bacteria</taxon>
        <taxon>Bacillati</taxon>
        <taxon>Bacillota</taxon>
        <taxon>Negativicutes</taxon>
        <taxon>Acidaminococcales</taxon>
        <taxon>Acidaminococcaceae</taxon>
        <taxon>Acidaminococcus</taxon>
    </lineage>
</organism>
<dbReference type="InterPro" id="IPR035571">
    <property type="entry name" value="UPF0234-like_C"/>
</dbReference>
<comment type="function">
    <text evidence="3">Nucleotide-binding protein.</text>
</comment>
<dbReference type="GO" id="GO:0000166">
    <property type="term" value="F:nucleotide binding"/>
    <property type="evidence" value="ECO:0007669"/>
    <property type="project" value="UniProtKB-UniRule"/>
</dbReference>
<gene>
    <name evidence="4" type="ORF">KHX13_08270</name>
</gene>
<dbReference type="InterPro" id="IPR007551">
    <property type="entry name" value="YajQ/Smlt4090-like"/>
</dbReference>
<dbReference type="InterPro" id="IPR036183">
    <property type="entry name" value="YajQ-like_sf"/>
</dbReference>
<dbReference type="Pfam" id="PF04461">
    <property type="entry name" value="YajQ"/>
    <property type="match status" value="1"/>
</dbReference>
<sequence length="163" mass="18294">MAKNSSFDIVSQLDMQELDNALNQTRKEISQRYDFRGSAASIELVDENLKMTAEDEYKLGAILDILRQRMAKRGLSLRALEPGKVEPAAKGTVRQTVTLKQGIDKETAKKIIAAIKASKIKVTTQQMDNQIRVSGPKKDDLQAVIQLIRSDDFGIDIQFINMR</sequence>
<dbReference type="SUPFAM" id="SSF89963">
    <property type="entry name" value="YajQ-like"/>
    <property type="match status" value="2"/>
</dbReference>
<dbReference type="PANTHER" id="PTHR30476:SF0">
    <property type="entry name" value="UPF0234 PROTEIN YAJQ"/>
    <property type="match status" value="1"/>
</dbReference>
<comment type="similarity">
    <text evidence="2 3">Belongs to the YajQ family.</text>
</comment>
<name>A0A943I4V7_9FIRM</name>
<proteinExistence type="inferred from homology"/>
<comment type="caution">
    <text evidence="4">The sequence shown here is derived from an EMBL/GenBank/DDBJ whole genome shotgun (WGS) entry which is preliminary data.</text>
</comment>
<dbReference type="PANTHER" id="PTHR30476">
    <property type="entry name" value="UPF0234 PROTEIN YAJQ"/>
    <property type="match status" value="1"/>
</dbReference>